<gene>
    <name evidence="1" type="ORF">MRB53_017304</name>
</gene>
<organism evidence="1 2">
    <name type="scientific">Persea americana</name>
    <name type="common">Avocado</name>
    <dbReference type="NCBI Taxonomy" id="3435"/>
    <lineage>
        <taxon>Eukaryota</taxon>
        <taxon>Viridiplantae</taxon>
        <taxon>Streptophyta</taxon>
        <taxon>Embryophyta</taxon>
        <taxon>Tracheophyta</taxon>
        <taxon>Spermatophyta</taxon>
        <taxon>Magnoliopsida</taxon>
        <taxon>Magnoliidae</taxon>
        <taxon>Laurales</taxon>
        <taxon>Lauraceae</taxon>
        <taxon>Persea</taxon>
    </lineage>
</organism>
<comment type="caution">
    <text evidence="1">The sequence shown here is derived from an EMBL/GenBank/DDBJ whole genome shotgun (WGS) entry which is preliminary data.</text>
</comment>
<dbReference type="EMBL" id="CM056813">
    <property type="protein sequence ID" value="KAJ8640610.1"/>
    <property type="molecule type" value="Genomic_DNA"/>
</dbReference>
<proteinExistence type="predicted"/>
<dbReference type="Proteomes" id="UP001234297">
    <property type="component" value="Chromosome 5"/>
</dbReference>
<name>A0ACC2M4N9_PERAE</name>
<evidence type="ECO:0000313" key="2">
    <source>
        <dbReference type="Proteomes" id="UP001234297"/>
    </source>
</evidence>
<accession>A0ACC2M4N9</accession>
<evidence type="ECO:0000313" key="1">
    <source>
        <dbReference type="EMBL" id="KAJ8640610.1"/>
    </source>
</evidence>
<protein>
    <submittedName>
        <fullName evidence="1">Uncharacterized protein</fullName>
    </submittedName>
</protein>
<reference evidence="1 2" key="1">
    <citation type="journal article" date="2022" name="Hortic Res">
        <title>A haplotype resolved chromosomal level avocado genome allows analysis of novel avocado genes.</title>
        <authorList>
            <person name="Nath O."/>
            <person name="Fletcher S.J."/>
            <person name="Hayward A."/>
            <person name="Shaw L.M."/>
            <person name="Masouleh A.K."/>
            <person name="Furtado A."/>
            <person name="Henry R.J."/>
            <person name="Mitter N."/>
        </authorList>
    </citation>
    <scope>NUCLEOTIDE SEQUENCE [LARGE SCALE GENOMIC DNA]</scope>
    <source>
        <strain evidence="2">cv. Hass</strain>
    </source>
</reference>
<keyword evidence="2" id="KW-1185">Reference proteome</keyword>
<sequence>MQTIHDSLPRKTTGTENPGPDSPNAALAATPDSGKTRNQCPYLQIGCWTITVAEEQDQQVRIFKPELAETRLQRIWIRPLPEKKTSSLSLPSSSPKQEKRITPATSPKPHVELPLRHRQRGRRRRDVSSSCSGTGE</sequence>